<sequence length="144" mass="16889">MATLSDASNSTREIRPPRLRAAVFRANWTDSELRGENLGPDRDYDNLAPAHRPWNKRRVEEWERSAISREHRDWDEERRAYSRLQPIAGRMNGIDGGQVEYNSDDALYSAMFLFLVAVVMIKFVCGSPDYPPSRRYRYEYNEVE</sequence>
<dbReference type="AlphaFoldDB" id="A0A067BYT5"/>
<dbReference type="Proteomes" id="UP000030745">
    <property type="component" value="Unassembled WGS sequence"/>
</dbReference>
<dbReference type="RefSeq" id="XP_012209609.1">
    <property type="nucleotide sequence ID" value="XM_012354219.1"/>
</dbReference>
<evidence type="ECO:0000313" key="2">
    <source>
        <dbReference type="EMBL" id="KDO19692.1"/>
    </source>
</evidence>
<dbReference type="VEuPathDB" id="FungiDB:SPRG_14772"/>
<keyword evidence="3" id="KW-1185">Reference proteome</keyword>
<reference evidence="2 3" key="1">
    <citation type="journal article" date="2013" name="PLoS Genet.">
        <title>Distinctive expansion of potential virulence genes in the genome of the oomycete fish pathogen Saprolegnia parasitica.</title>
        <authorList>
            <person name="Jiang R.H."/>
            <person name="de Bruijn I."/>
            <person name="Haas B.J."/>
            <person name="Belmonte R."/>
            <person name="Lobach L."/>
            <person name="Christie J."/>
            <person name="van den Ackerveken G."/>
            <person name="Bottin A."/>
            <person name="Bulone V."/>
            <person name="Diaz-Moreno S.M."/>
            <person name="Dumas B."/>
            <person name="Fan L."/>
            <person name="Gaulin E."/>
            <person name="Govers F."/>
            <person name="Grenville-Briggs L.J."/>
            <person name="Horner N.R."/>
            <person name="Levin J.Z."/>
            <person name="Mammella M."/>
            <person name="Meijer H.J."/>
            <person name="Morris P."/>
            <person name="Nusbaum C."/>
            <person name="Oome S."/>
            <person name="Phillips A.J."/>
            <person name="van Rooyen D."/>
            <person name="Rzeszutek E."/>
            <person name="Saraiva M."/>
            <person name="Secombes C.J."/>
            <person name="Seidl M.F."/>
            <person name="Snel B."/>
            <person name="Stassen J.H."/>
            <person name="Sykes S."/>
            <person name="Tripathy S."/>
            <person name="van den Berg H."/>
            <person name="Vega-Arreguin J.C."/>
            <person name="Wawra S."/>
            <person name="Young S.K."/>
            <person name="Zeng Q."/>
            <person name="Dieguez-Uribeondo J."/>
            <person name="Russ C."/>
            <person name="Tyler B.M."/>
            <person name="van West P."/>
        </authorList>
    </citation>
    <scope>NUCLEOTIDE SEQUENCE [LARGE SCALE GENOMIC DNA]</scope>
    <source>
        <strain evidence="2 3">CBS 223.65</strain>
    </source>
</reference>
<accession>A0A067BYT5</accession>
<dbReference type="KEGG" id="spar:SPRG_14772"/>
<name>A0A067BYT5_SAPPC</name>
<evidence type="ECO:0000256" key="1">
    <source>
        <dbReference type="SAM" id="Phobius"/>
    </source>
</evidence>
<dbReference type="OrthoDB" id="10314905at2759"/>
<organism evidence="2 3">
    <name type="scientific">Saprolegnia parasitica (strain CBS 223.65)</name>
    <dbReference type="NCBI Taxonomy" id="695850"/>
    <lineage>
        <taxon>Eukaryota</taxon>
        <taxon>Sar</taxon>
        <taxon>Stramenopiles</taxon>
        <taxon>Oomycota</taxon>
        <taxon>Saprolegniomycetes</taxon>
        <taxon>Saprolegniales</taxon>
        <taxon>Saprolegniaceae</taxon>
        <taxon>Saprolegnia</taxon>
    </lineage>
</organism>
<dbReference type="EMBL" id="KK583338">
    <property type="protein sequence ID" value="KDO19692.1"/>
    <property type="molecule type" value="Genomic_DNA"/>
</dbReference>
<proteinExistence type="predicted"/>
<gene>
    <name evidence="2" type="ORF">SPRG_14772</name>
</gene>
<keyword evidence="1" id="KW-1133">Transmembrane helix</keyword>
<dbReference type="OMA" id="AVFRANW"/>
<keyword evidence="1" id="KW-0472">Membrane</keyword>
<protein>
    <submittedName>
        <fullName evidence="2">Uncharacterized protein</fullName>
    </submittedName>
</protein>
<dbReference type="GeneID" id="24136559"/>
<keyword evidence="1" id="KW-0812">Transmembrane</keyword>
<evidence type="ECO:0000313" key="3">
    <source>
        <dbReference type="Proteomes" id="UP000030745"/>
    </source>
</evidence>
<feature type="transmembrane region" description="Helical" evidence="1">
    <location>
        <begin position="106"/>
        <end position="125"/>
    </location>
</feature>